<dbReference type="InParanoid" id="A0A0P0VH96"/>
<dbReference type="PaxDb" id="39947-A0A0P0VH96"/>
<organism evidence="2 3">
    <name type="scientific">Oryza sativa subsp. japonica</name>
    <name type="common">Rice</name>
    <dbReference type="NCBI Taxonomy" id="39947"/>
    <lineage>
        <taxon>Eukaryota</taxon>
        <taxon>Viridiplantae</taxon>
        <taxon>Streptophyta</taxon>
        <taxon>Embryophyta</taxon>
        <taxon>Tracheophyta</taxon>
        <taxon>Spermatophyta</taxon>
        <taxon>Magnoliopsida</taxon>
        <taxon>Liliopsida</taxon>
        <taxon>Poales</taxon>
        <taxon>Poaceae</taxon>
        <taxon>BOP clade</taxon>
        <taxon>Oryzoideae</taxon>
        <taxon>Oryzeae</taxon>
        <taxon>Oryzinae</taxon>
        <taxon>Oryza</taxon>
        <taxon>Oryza sativa</taxon>
    </lineage>
</organism>
<evidence type="ECO:0000256" key="1">
    <source>
        <dbReference type="SAM" id="MobiDB-lite"/>
    </source>
</evidence>
<dbReference type="AlphaFoldDB" id="A0A0P0VH96"/>
<accession>A0A0P0VH96</accession>
<evidence type="ECO:0000313" key="2">
    <source>
        <dbReference type="EMBL" id="BAS77978.1"/>
    </source>
</evidence>
<reference evidence="2 3" key="2">
    <citation type="journal article" date="2013" name="Plant Cell Physiol.">
        <title>Rice Annotation Project Database (RAP-DB): an integrative and interactive database for rice genomics.</title>
        <authorList>
            <person name="Sakai H."/>
            <person name="Lee S.S."/>
            <person name="Tanaka T."/>
            <person name="Numa H."/>
            <person name="Kim J."/>
            <person name="Kawahara Y."/>
            <person name="Wakimoto H."/>
            <person name="Yang C.C."/>
            <person name="Iwamoto M."/>
            <person name="Abe T."/>
            <person name="Yamada Y."/>
            <person name="Muto A."/>
            <person name="Inokuchi H."/>
            <person name="Ikemura T."/>
            <person name="Matsumoto T."/>
            <person name="Sasaki T."/>
            <person name="Itoh T."/>
        </authorList>
    </citation>
    <scope>NUCLEOTIDE SEQUENCE [LARGE SCALE GENOMIC DNA]</scope>
    <source>
        <strain evidence="3">cv. Nipponbare</strain>
    </source>
</reference>
<sequence length="113" mass="11869">MVGGVPYFKGGRGLVVQGDAGQPIGDDDERVQSGGVQGGGSGEDGNSTHLVSDMSMKALVDDRTPKDSCKFTITPGPCFPMLCLTATRKSLQYLLASALLRDANAPTVFRLHL</sequence>
<gene>
    <name evidence="2" type="ordered locus">Os02g0259700</name>
    <name evidence="2" type="ORF">OSNPB_020259700</name>
</gene>
<protein>
    <submittedName>
        <fullName evidence="2">Os02g0259700 protein</fullName>
    </submittedName>
</protein>
<dbReference type="Proteomes" id="UP000059680">
    <property type="component" value="Chromosome 2"/>
</dbReference>
<dbReference type="EMBL" id="AP014958">
    <property type="protein sequence ID" value="BAS77978.1"/>
    <property type="molecule type" value="Genomic_DNA"/>
</dbReference>
<evidence type="ECO:0000313" key="3">
    <source>
        <dbReference type="Proteomes" id="UP000059680"/>
    </source>
</evidence>
<proteinExistence type="predicted"/>
<reference evidence="2 3" key="3">
    <citation type="journal article" date="2013" name="Rice">
        <title>Improvement of the Oryza sativa Nipponbare reference genome using next generation sequence and optical map data.</title>
        <authorList>
            <person name="Kawahara Y."/>
            <person name="de la Bastide M."/>
            <person name="Hamilton J.P."/>
            <person name="Kanamori H."/>
            <person name="McCombie W.R."/>
            <person name="Ouyang S."/>
            <person name="Schwartz D.C."/>
            <person name="Tanaka T."/>
            <person name="Wu J."/>
            <person name="Zhou S."/>
            <person name="Childs K.L."/>
            <person name="Davidson R.M."/>
            <person name="Lin H."/>
            <person name="Quesada-Ocampo L."/>
            <person name="Vaillancourt B."/>
            <person name="Sakai H."/>
            <person name="Lee S.S."/>
            <person name="Kim J."/>
            <person name="Numa H."/>
            <person name="Itoh T."/>
            <person name="Buell C.R."/>
            <person name="Matsumoto T."/>
        </authorList>
    </citation>
    <scope>NUCLEOTIDE SEQUENCE [LARGE SCALE GENOMIC DNA]</scope>
    <source>
        <strain evidence="3">cv. Nipponbare</strain>
    </source>
</reference>
<keyword evidence="3" id="KW-1185">Reference proteome</keyword>
<feature type="region of interest" description="Disordered" evidence="1">
    <location>
        <begin position="18"/>
        <end position="48"/>
    </location>
</feature>
<reference evidence="3" key="1">
    <citation type="journal article" date="2005" name="Nature">
        <title>The map-based sequence of the rice genome.</title>
        <authorList>
            <consortium name="International rice genome sequencing project (IRGSP)"/>
            <person name="Matsumoto T."/>
            <person name="Wu J."/>
            <person name="Kanamori H."/>
            <person name="Katayose Y."/>
            <person name="Fujisawa M."/>
            <person name="Namiki N."/>
            <person name="Mizuno H."/>
            <person name="Yamamoto K."/>
            <person name="Antonio B.A."/>
            <person name="Baba T."/>
            <person name="Sakata K."/>
            <person name="Nagamura Y."/>
            <person name="Aoki H."/>
            <person name="Arikawa K."/>
            <person name="Arita K."/>
            <person name="Bito T."/>
            <person name="Chiden Y."/>
            <person name="Fujitsuka N."/>
            <person name="Fukunaka R."/>
            <person name="Hamada M."/>
            <person name="Harada C."/>
            <person name="Hayashi A."/>
            <person name="Hijishita S."/>
            <person name="Honda M."/>
            <person name="Hosokawa S."/>
            <person name="Ichikawa Y."/>
            <person name="Idonuma A."/>
            <person name="Iijima M."/>
            <person name="Ikeda M."/>
            <person name="Ikeno M."/>
            <person name="Ito K."/>
            <person name="Ito S."/>
            <person name="Ito T."/>
            <person name="Ito Y."/>
            <person name="Ito Y."/>
            <person name="Iwabuchi A."/>
            <person name="Kamiya K."/>
            <person name="Karasawa W."/>
            <person name="Kurita K."/>
            <person name="Katagiri S."/>
            <person name="Kikuta A."/>
            <person name="Kobayashi H."/>
            <person name="Kobayashi N."/>
            <person name="Machita K."/>
            <person name="Maehara T."/>
            <person name="Masukawa M."/>
            <person name="Mizubayashi T."/>
            <person name="Mukai Y."/>
            <person name="Nagasaki H."/>
            <person name="Nagata Y."/>
            <person name="Naito S."/>
            <person name="Nakashima M."/>
            <person name="Nakama Y."/>
            <person name="Nakamichi Y."/>
            <person name="Nakamura M."/>
            <person name="Meguro A."/>
            <person name="Negishi M."/>
            <person name="Ohta I."/>
            <person name="Ohta T."/>
            <person name="Okamoto M."/>
            <person name="Ono N."/>
            <person name="Saji S."/>
            <person name="Sakaguchi M."/>
            <person name="Sakai K."/>
            <person name="Shibata M."/>
            <person name="Shimokawa T."/>
            <person name="Song J."/>
            <person name="Takazaki Y."/>
            <person name="Terasawa K."/>
            <person name="Tsugane M."/>
            <person name="Tsuji K."/>
            <person name="Ueda S."/>
            <person name="Waki K."/>
            <person name="Yamagata H."/>
            <person name="Yamamoto M."/>
            <person name="Yamamoto S."/>
            <person name="Yamane H."/>
            <person name="Yoshiki S."/>
            <person name="Yoshihara R."/>
            <person name="Yukawa K."/>
            <person name="Zhong H."/>
            <person name="Yano M."/>
            <person name="Yuan Q."/>
            <person name="Ouyang S."/>
            <person name="Liu J."/>
            <person name="Jones K.M."/>
            <person name="Gansberger K."/>
            <person name="Moffat K."/>
            <person name="Hill J."/>
            <person name="Bera J."/>
            <person name="Fadrosh D."/>
            <person name="Jin S."/>
            <person name="Johri S."/>
            <person name="Kim M."/>
            <person name="Overton L."/>
            <person name="Reardon M."/>
            <person name="Tsitrin T."/>
            <person name="Vuong H."/>
            <person name="Weaver B."/>
            <person name="Ciecko A."/>
            <person name="Tallon L."/>
            <person name="Jackson J."/>
            <person name="Pai G."/>
            <person name="Aken S.V."/>
            <person name="Utterback T."/>
            <person name="Reidmuller S."/>
            <person name="Feldblyum T."/>
            <person name="Hsiao J."/>
            <person name="Zismann V."/>
            <person name="Iobst S."/>
            <person name="de Vazeille A.R."/>
            <person name="Buell C.R."/>
            <person name="Ying K."/>
            <person name="Li Y."/>
            <person name="Lu T."/>
            <person name="Huang Y."/>
            <person name="Zhao Q."/>
            <person name="Feng Q."/>
            <person name="Zhang L."/>
            <person name="Zhu J."/>
            <person name="Weng Q."/>
            <person name="Mu J."/>
            <person name="Lu Y."/>
            <person name="Fan D."/>
            <person name="Liu Y."/>
            <person name="Guan J."/>
            <person name="Zhang Y."/>
            <person name="Yu S."/>
            <person name="Liu X."/>
            <person name="Zhang Y."/>
            <person name="Hong G."/>
            <person name="Han B."/>
            <person name="Choisne N."/>
            <person name="Demange N."/>
            <person name="Orjeda G."/>
            <person name="Samain S."/>
            <person name="Cattolico L."/>
            <person name="Pelletier E."/>
            <person name="Couloux A."/>
            <person name="Segurens B."/>
            <person name="Wincker P."/>
            <person name="D'Hont A."/>
            <person name="Scarpelli C."/>
            <person name="Weissenbach J."/>
            <person name="Salanoubat M."/>
            <person name="Quetier F."/>
            <person name="Yu Y."/>
            <person name="Kim H.R."/>
            <person name="Rambo T."/>
            <person name="Currie J."/>
            <person name="Collura K."/>
            <person name="Luo M."/>
            <person name="Yang T."/>
            <person name="Ammiraju J.S.S."/>
            <person name="Engler F."/>
            <person name="Soderlund C."/>
            <person name="Wing R.A."/>
            <person name="Palmer L.E."/>
            <person name="de la Bastide M."/>
            <person name="Spiegel L."/>
            <person name="Nascimento L."/>
            <person name="Zutavern T."/>
            <person name="O'Shaughnessy A."/>
            <person name="Dike S."/>
            <person name="Dedhia N."/>
            <person name="Preston R."/>
            <person name="Balija V."/>
            <person name="McCombie W.R."/>
            <person name="Chow T."/>
            <person name="Chen H."/>
            <person name="Chung M."/>
            <person name="Chen C."/>
            <person name="Shaw J."/>
            <person name="Wu H."/>
            <person name="Hsiao K."/>
            <person name="Chao Y."/>
            <person name="Chu M."/>
            <person name="Cheng C."/>
            <person name="Hour A."/>
            <person name="Lee P."/>
            <person name="Lin S."/>
            <person name="Lin Y."/>
            <person name="Liou J."/>
            <person name="Liu S."/>
            <person name="Hsing Y."/>
            <person name="Raghuvanshi S."/>
            <person name="Mohanty A."/>
            <person name="Bharti A.K."/>
            <person name="Gaur A."/>
            <person name="Gupta V."/>
            <person name="Kumar D."/>
            <person name="Ravi V."/>
            <person name="Vij S."/>
            <person name="Kapur A."/>
            <person name="Khurana P."/>
            <person name="Khurana P."/>
            <person name="Khurana J.P."/>
            <person name="Tyagi A.K."/>
            <person name="Gaikwad K."/>
            <person name="Singh A."/>
            <person name="Dalal V."/>
            <person name="Srivastava S."/>
            <person name="Dixit A."/>
            <person name="Pal A.K."/>
            <person name="Ghazi I.A."/>
            <person name="Yadav M."/>
            <person name="Pandit A."/>
            <person name="Bhargava A."/>
            <person name="Sureshbabu K."/>
            <person name="Batra K."/>
            <person name="Sharma T.R."/>
            <person name="Mohapatra T."/>
            <person name="Singh N.K."/>
            <person name="Messing J."/>
            <person name="Nelson A.B."/>
            <person name="Fuks G."/>
            <person name="Kavchok S."/>
            <person name="Keizer G."/>
            <person name="Linton E."/>
            <person name="Llaca V."/>
            <person name="Song R."/>
            <person name="Tanyolac B."/>
            <person name="Young S."/>
            <person name="Ho-Il K."/>
            <person name="Hahn J.H."/>
            <person name="Sangsakoo G."/>
            <person name="Vanavichit A."/>
            <person name="de Mattos Luiz.A.T."/>
            <person name="Zimmer P.D."/>
            <person name="Malone G."/>
            <person name="Dellagostin O."/>
            <person name="de Oliveira A.C."/>
            <person name="Bevan M."/>
            <person name="Bancroft I."/>
            <person name="Minx P."/>
            <person name="Cordum H."/>
            <person name="Wilson R."/>
            <person name="Cheng Z."/>
            <person name="Jin W."/>
            <person name="Jiang J."/>
            <person name="Leong S.A."/>
            <person name="Iwama H."/>
            <person name="Gojobori T."/>
            <person name="Itoh T."/>
            <person name="Niimura Y."/>
            <person name="Fujii Y."/>
            <person name="Habara T."/>
            <person name="Sakai H."/>
            <person name="Sato Y."/>
            <person name="Wilson G."/>
            <person name="Kumar K."/>
            <person name="McCouch S."/>
            <person name="Juretic N."/>
            <person name="Hoen D."/>
            <person name="Wright S."/>
            <person name="Bruskiewich R."/>
            <person name="Bureau T."/>
            <person name="Miyao A."/>
            <person name="Hirochika H."/>
            <person name="Nishikawa T."/>
            <person name="Kadowaki K."/>
            <person name="Sugiura M."/>
            <person name="Burr B."/>
            <person name="Sasaki T."/>
        </authorList>
    </citation>
    <scope>NUCLEOTIDE SEQUENCE [LARGE SCALE GENOMIC DNA]</scope>
    <source>
        <strain evidence="3">cv. Nipponbare</strain>
    </source>
</reference>
<name>A0A0P0VH96_ORYSJ</name>